<dbReference type="OrthoDB" id="419247at2759"/>
<keyword evidence="3" id="KW-1185">Reference proteome</keyword>
<organism evidence="2 3">
    <name type="scientific">Symbiodinium necroappetens</name>
    <dbReference type="NCBI Taxonomy" id="1628268"/>
    <lineage>
        <taxon>Eukaryota</taxon>
        <taxon>Sar</taxon>
        <taxon>Alveolata</taxon>
        <taxon>Dinophyceae</taxon>
        <taxon>Suessiales</taxon>
        <taxon>Symbiodiniaceae</taxon>
        <taxon>Symbiodinium</taxon>
    </lineage>
</organism>
<evidence type="ECO:0000313" key="3">
    <source>
        <dbReference type="Proteomes" id="UP000601435"/>
    </source>
</evidence>
<accession>A0A812TF70</accession>
<feature type="transmembrane region" description="Helical" evidence="1">
    <location>
        <begin position="29"/>
        <end position="55"/>
    </location>
</feature>
<comment type="caution">
    <text evidence="2">The sequence shown here is derived from an EMBL/GenBank/DDBJ whole genome shotgun (WGS) entry which is preliminary data.</text>
</comment>
<dbReference type="EMBL" id="CAJNJA010023975">
    <property type="protein sequence ID" value="CAE7519621.1"/>
    <property type="molecule type" value="Genomic_DNA"/>
</dbReference>
<keyword evidence="1" id="KW-0812">Transmembrane</keyword>
<feature type="transmembrane region" description="Helical" evidence="1">
    <location>
        <begin position="242"/>
        <end position="259"/>
    </location>
</feature>
<dbReference type="AlphaFoldDB" id="A0A812TF70"/>
<feature type="transmembrane region" description="Helical" evidence="1">
    <location>
        <begin position="67"/>
        <end position="88"/>
    </location>
</feature>
<evidence type="ECO:0000313" key="2">
    <source>
        <dbReference type="EMBL" id="CAE7519621.1"/>
    </source>
</evidence>
<evidence type="ECO:0000256" key="1">
    <source>
        <dbReference type="SAM" id="Phobius"/>
    </source>
</evidence>
<feature type="transmembrane region" description="Helical" evidence="1">
    <location>
        <begin position="209"/>
        <end position="235"/>
    </location>
</feature>
<sequence length="552" mass="60481">MAFDTFVRLWVISEAAHNLHDLFLAPNIWWIYAQAPLFAAAFIFPSRLTAVLALVVRGAMYCVKAPYIWDSCIWAMFTDAAFVTAVLLYEKKDAVYACADLIRVQMGLFYFGAGFWKINEAFLDPRVSCASFFVASLLSFFPDDLVQSIPGGVASLLAYSPHLTIAGEMVLGLCLLAPSPRAQGAGILLSGLLHYSIAITPFPNQVPTFGVICITRLFFVMPDAWVAACGEFLALPQTTSGLVLRICMGAVVAGSVRFTSMPGFFVDWCLPLQTALCFLGTRAVIIGAPPPKAKAPASKGIRHAVLRIAGFALLLMTFSYVFLFQLLGIMEISAVAPFAVIRQHGGSNHLFMPTSLLQQWESTSHLDKFGGGIVRVTACTSDYMNAMYPSNCTDALPERVVALLREGGHIAQQFAPTVNLMLGPEIRAKIPHWQPSSGVPFLSYTVPALQLRRMVAEARATNEKFTLEYEHLPGRVGDENWRQTAVASCVRLEEDGKGGRQCHVRRDAKAAWTPCSQDELVLQPAPEGLLMKIMLFFPYPIIPGLDTLPCLD</sequence>
<keyword evidence="1" id="KW-1133">Transmembrane helix</keyword>
<gene>
    <name evidence="2" type="ORF">SNEC2469_LOCUS14857</name>
</gene>
<feature type="transmembrane region" description="Helical" evidence="1">
    <location>
        <begin position="265"/>
        <end position="285"/>
    </location>
</feature>
<protein>
    <submittedName>
        <fullName evidence="2">Uncharacterized protein</fullName>
    </submittedName>
</protein>
<proteinExistence type="predicted"/>
<name>A0A812TF70_9DINO</name>
<dbReference type="Proteomes" id="UP000601435">
    <property type="component" value="Unassembled WGS sequence"/>
</dbReference>
<keyword evidence="1" id="KW-0472">Membrane</keyword>
<feature type="transmembrane region" description="Helical" evidence="1">
    <location>
        <begin position="305"/>
        <end position="327"/>
    </location>
</feature>
<reference evidence="2" key="1">
    <citation type="submission" date="2021-02" db="EMBL/GenBank/DDBJ databases">
        <authorList>
            <person name="Dougan E. K."/>
            <person name="Rhodes N."/>
            <person name="Thang M."/>
            <person name="Chan C."/>
        </authorList>
    </citation>
    <scope>NUCLEOTIDE SEQUENCE</scope>
</reference>